<protein>
    <submittedName>
        <fullName evidence="1">Uncharacterized protein</fullName>
    </submittedName>
</protein>
<gene>
    <name evidence="1" type="ORF">GEU84_001305</name>
</gene>
<evidence type="ECO:0000313" key="2">
    <source>
        <dbReference type="Proteomes" id="UP000484076"/>
    </source>
</evidence>
<dbReference type="RefSeq" id="WP_152824074.1">
    <property type="nucleotide sequence ID" value="NZ_WHUT02000001.1"/>
</dbReference>
<proteinExistence type="predicted"/>
<dbReference type="EMBL" id="WHUT02000001">
    <property type="protein sequence ID" value="NUB43008.1"/>
    <property type="molecule type" value="Genomic_DNA"/>
</dbReference>
<name>A0A8X8GRI0_9RHOB</name>
<sequence>MNDFRSLLADLRRPRLLIRAARHGLADYRRERDLRRLIGTALADQALPQLWSEEERMEATRQTGDASYSIARHVELLIALMAEVRLLPRPAVT</sequence>
<dbReference type="Pfam" id="PF20083">
    <property type="entry name" value="DUF6477"/>
    <property type="match status" value="1"/>
</dbReference>
<comment type="caution">
    <text evidence="1">The sequence shown here is derived from an EMBL/GenBank/DDBJ whole genome shotgun (WGS) entry which is preliminary data.</text>
</comment>
<evidence type="ECO:0000313" key="1">
    <source>
        <dbReference type="EMBL" id="NUB43008.1"/>
    </source>
</evidence>
<accession>A0A8X8GRI0</accession>
<dbReference type="Proteomes" id="UP000484076">
    <property type="component" value="Unassembled WGS sequence"/>
</dbReference>
<reference evidence="1" key="1">
    <citation type="submission" date="2020-05" db="EMBL/GenBank/DDBJ databases">
        <title>Fertoebacter nigrum gen. nov., sp. nov., a new member of the family Rhodobacteraceae.</title>
        <authorList>
            <person name="Szuroczki S."/>
            <person name="Abbaszade G."/>
            <person name="Buni D."/>
            <person name="Schumann P."/>
            <person name="Toth E."/>
        </authorList>
    </citation>
    <scope>NUCLEOTIDE SEQUENCE</scope>
    <source>
        <strain evidence="1">RG-N-1a</strain>
    </source>
</reference>
<keyword evidence="2" id="KW-1185">Reference proteome</keyword>
<organism evidence="1 2">
    <name type="scientific">Fertoeibacter niger</name>
    <dbReference type="NCBI Taxonomy" id="2656921"/>
    <lineage>
        <taxon>Bacteria</taxon>
        <taxon>Pseudomonadati</taxon>
        <taxon>Pseudomonadota</taxon>
        <taxon>Alphaproteobacteria</taxon>
        <taxon>Rhodobacterales</taxon>
        <taxon>Paracoccaceae</taxon>
        <taxon>Fertoeibacter</taxon>
    </lineage>
</organism>
<dbReference type="AlphaFoldDB" id="A0A8X8GRI0"/>
<dbReference type="InterPro" id="IPR045516">
    <property type="entry name" value="DUF6477"/>
</dbReference>